<protein>
    <recommendedName>
        <fullName evidence="2">Aminoglycoside phosphotransferase domain-containing protein</fullName>
    </recommendedName>
</protein>
<sequence>MTPGPREPPHRIPRQDAPNGVTVDPMHPGDVVPQGSAPPADVPGPLLAEGASADVYALDDARVLRRYREGRDATPEVELLRHVRDHGFPAPDVIDAGGSDIVMTRLHGPTLLQALGAGEVTLADAAQVMADLHGMLHAVPAPASWHLPQDRDWPHLGGGPVVVHLDLHPGNVILTEDGPALVDWANARAGTPELDVAVTAVLVAEVAVDAGGDYSQAARALLAAFLHASVVSPAGAVDDAAALRAVAPVLLPGERELVPEAAALVRAMLDLTAQG</sequence>
<dbReference type="PANTHER" id="PTHR21310:SF40">
    <property type="entry name" value="AMINOGLYCOSIDE PHOSPHOTRANSFERASE DOMAIN-CONTAINING PROTEIN-RELATED"/>
    <property type="match status" value="1"/>
</dbReference>
<feature type="domain" description="Aminoglycoside phosphotransferase" evidence="2">
    <location>
        <begin position="151"/>
        <end position="215"/>
    </location>
</feature>
<evidence type="ECO:0000313" key="3">
    <source>
        <dbReference type="EMBL" id="GIG41896.1"/>
    </source>
</evidence>
<dbReference type="SUPFAM" id="SSF56112">
    <property type="entry name" value="Protein kinase-like (PK-like)"/>
    <property type="match status" value="1"/>
</dbReference>
<dbReference type="EMBL" id="BONP01000044">
    <property type="protein sequence ID" value="GIG41896.1"/>
    <property type="molecule type" value="Genomic_DNA"/>
</dbReference>
<dbReference type="InterPro" id="IPR011009">
    <property type="entry name" value="Kinase-like_dom_sf"/>
</dbReference>
<dbReference type="Proteomes" id="UP000614741">
    <property type="component" value="Unassembled WGS sequence"/>
</dbReference>
<name>A0ABQ4DRB6_9CELL</name>
<dbReference type="Pfam" id="PF01636">
    <property type="entry name" value="APH"/>
    <property type="match status" value="2"/>
</dbReference>
<feature type="domain" description="Aminoglycoside phosphotransferase" evidence="2">
    <location>
        <begin position="47"/>
        <end position="144"/>
    </location>
</feature>
<accession>A0ABQ4DRB6</accession>
<evidence type="ECO:0000256" key="1">
    <source>
        <dbReference type="SAM" id="MobiDB-lite"/>
    </source>
</evidence>
<dbReference type="InterPro" id="IPR002575">
    <property type="entry name" value="Aminoglycoside_PTrfase"/>
</dbReference>
<comment type="caution">
    <text evidence="3">The sequence shown here is derived from an EMBL/GenBank/DDBJ whole genome shotgun (WGS) entry which is preliminary data.</text>
</comment>
<dbReference type="Gene3D" id="3.90.1200.10">
    <property type="match status" value="1"/>
</dbReference>
<proteinExistence type="predicted"/>
<gene>
    <name evidence="3" type="ORF">Cph01nite_36580</name>
</gene>
<dbReference type="PANTHER" id="PTHR21310">
    <property type="entry name" value="AMINOGLYCOSIDE PHOSPHOTRANSFERASE-RELATED-RELATED"/>
    <property type="match status" value="1"/>
</dbReference>
<reference evidence="3 4" key="1">
    <citation type="submission" date="2021-01" db="EMBL/GenBank/DDBJ databases">
        <title>Whole genome shotgun sequence of Cellulomonas phragmiteti NBRC 110785.</title>
        <authorList>
            <person name="Komaki H."/>
            <person name="Tamura T."/>
        </authorList>
    </citation>
    <scope>NUCLEOTIDE SEQUENCE [LARGE SCALE GENOMIC DNA]</scope>
    <source>
        <strain evidence="3 4">NBRC 110785</strain>
    </source>
</reference>
<keyword evidence="4" id="KW-1185">Reference proteome</keyword>
<evidence type="ECO:0000259" key="2">
    <source>
        <dbReference type="Pfam" id="PF01636"/>
    </source>
</evidence>
<evidence type="ECO:0000313" key="4">
    <source>
        <dbReference type="Proteomes" id="UP000614741"/>
    </source>
</evidence>
<feature type="region of interest" description="Disordered" evidence="1">
    <location>
        <begin position="1"/>
        <end position="43"/>
    </location>
</feature>
<organism evidence="3 4">
    <name type="scientific">Cellulomonas phragmiteti</name>
    <dbReference type="NCBI Taxonomy" id="478780"/>
    <lineage>
        <taxon>Bacteria</taxon>
        <taxon>Bacillati</taxon>
        <taxon>Actinomycetota</taxon>
        <taxon>Actinomycetes</taxon>
        <taxon>Micrococcales</taxon>
        <taxon>Cellulomonadaceae</taxon>
        <taxon>Cellulomonas</taxon>
    </lineage>
</organism>
<dbReference type="InterPro" id="IPR051678">
    <property type="entry name" value="AGP_Transferase"/>
</dbReference>